<dbReference type="PROSITE" id="PS51318">
    <property type="entry name" value="TAT"/>
    <property type="match status" value="1"/>
</dbReference>
<protein>
    <recommendedName>
        <fullName evidence="1">Penicillinase</fullName>
    </recommendedName>
</protein>
<dbReference type="InterPro" id="IPR012338">
    <property type="entry name" value="Beta-lactam/transpept-like"/>
</dbReference>
<feature type="domain" description="Beta-lactamase-related" evidence="3">
    <location>
        <begin position="44"/>
        <end position="125"/>
    </location>
</feature>
<dbReference type="InterPro" id="IPR001466">
    <property type="entry name" value="Beta-lactam-related"/>
</dbReference>
<organism evidence="4 5">
    <name type="scientific">Methylobacterium marchantiae</name>
    <dbReference type="NCBI Taxonomy" id="600331"/>
    <lineage>
        <taxon>Bacteria</taxon>
        <taxon>Pseudomonadati</taxon>
        <taxon>Pseudomonadota</taxon>
        <taxon>Alphaproteobacteria</taxon>
        <taxon>Hyphomicrobiales</taxon>
        <taxon>Methylobacteriaceae</taxon>
        <taxon>Methylobacterium</taxon>
    </lineage>
</organism>
<dbReference type="PANTHER" id="PTHR35333">
    <property type="entry name" value="BETA-LACTAMASE"/>
    <property type="match status" value="1"/>
</dbReference>
<evidence type="ECO:0000313" key="4">
    <source>
        <dbReference type="EMBL" id="MFD1304180.1"/>
    </source>
</evidence>
<dbReference type="SUPFAM" id="SSF56601">
    <property type="entry name" value="beta-lactamase/transpeptidase-like"/>
    <property type="match status" value="1"/>
</dbReference>
<dbReference type="Pfam" id="PF00144">
    <property type="entry name" value="Beta-lactamase"/>
    <property type="match status" value="1"/>
</dbReference>
<feature type="region of interest" description="Disordered" evidence="2">
    <location>
        <begin position="112"/>
        <end position="132"/>
    </location>
</feature>
<accession>A0ABW3X5W3</accession>
<evidence type="ECO:0000313" key="5">
    <source>
        <dbReference type="Proteomes" id="UP001597176"/>
    </source>
</evidence>
<gene>
    <name evidence="4" type="ORF">ACFQ4G_21760</name>
</gene>
<dbReference type="GO" id="GO:0016787">
    <property type="term" value="F:hydrolase activity"/>
    <property type="evidence" value="ECO:0007669"/>
    <property type="project" value="UniProtKB-KW"/>
</dbReference>
<evidence type="ECO:0000256" key="1">
    <source>
        <dbReference type="ARBA" id="ARBA00030171"/>
    </source>
</evidence>
<dbReference type="EMBL" id="JBHTND010000065">
    <property type="protein sequence ID" value="MFD1304180.1"/>
    <property type="molecule type" value="Genomic_DNA"/>
</dbReference>
<dbReference type="InterPro" id="IPR006311">
    <property type="entry name" value="TAT_signal"/>
</dbReference>
<dbReference type="InterPro" id="IPR000871">
    <property type="entry name" value="Beta-lactam_class-A"/>
</dbReference>
<dbReference type="RefSeq" id="WP_379041099.1">
    <property type="nucleotide sequence ID" value="NZ_JBHTND010000065.1"/>
</dbReference>
<proteinExistence type="predicted"/>
<dbReference type="Gene3D" id="3.40.710.10">
    <property type="entry name" value="DD-peptidase/beta-lactamase superfamily"/>
    <property type="match status" value="1"/>
</dbReference>
<dbReference type="PRINTS" id="PR00118">
    <property type="entry name" value="BLACTAMASEA"/>
</dbReference>
<keyword evidence="5" id="KW-1185">Reference proteome</keyword>
<evidence type="ECO:0000256" key="2">
    <source>
        <dbReference type="SAM" id="MobiDB-lite"/>
    </source>
</evidence>
<sequence length="132" mass="13451">MATRREFTTGAAAGAAAGLIAGANRALAAESSPEGLAAHFAQIEQASGGRLGIGLLDTATGVTTAHRGGERFPMCSTFKVLAAGAALARIDRGEDGLDRRLTYEPREVVPYSPMTGPRAGGEVTLPPGLPSF</sequence>
<dbReference type="Proteomes" id="UP001597176">
    <property type="component" value="Unassembled WGS sequence"/>
</dbReference>
<evidence type="ECO:0000259" key="3">
    <source>
        <dbReference type="Pfam" id="PF00144"/>
    </source>
</evidence>
<name>A0ABW3X5W3_9HYPH</name>
<reference evidence="5" key="1">
    <citation type="journal article" date="2019" name="Int. J. Syst. Evol. Microbiol.">
        <title>The Global Catalogue of Microorganisms (GCM) 10K type strain sequencing project: providing services to taxonomists for standard genome sequencing and annotation.</title>
        <authorList>
            <consortium name="The Broad Institute Genomics Platform"/>
            <consortium name="The Broad Institute Genome Sequencing Center for Infectious Disease"/>
            <person name="Wu L."/>
            <person name="Ma J."/>
        </authorList>
    </citation>
    <scope>NUCLEOTIDE SEQUENCE [LARGE SCALE GENOMIC DNA]</scope>
    <source>
        <strain evidence="5">CCUG 56108</strain>
    </source>
</reference>
<comment type="caution">
    <text evidence="4">The sequence shown here is derived from an EMBL/GenBank/DDBJ whole genome shotgun (WGS) entry which is preliminary data.</text>
</comment>
<keyword evidence="4" id="KW-0378">Hydrolase</keyword>
<dbReference type="PANTHER" id="PTHR35333:SF3">
    <property type="entry name" value="BETA-LACTAMASE-TYPE TRANSPEPTIDASE FOLD CONTAINING PROTEIN"/>
    <property type="match status" value="1"/>
</dbReference>